<dbReference type="InterPro" id="IPR013762">
    <property type="entry name" value="Integrase-like_cat_sf"/>
</dbReference>
<evidence type="ECO:0000256" key="1">
    <source>
        <dbReference type="ARBA" id="ARBA00023172"/>
    </source>
</evidence>
<organism evidence="2 3">
    <name type="scientific">Tetrabaena socialis</name>
    <dbReference type="NCBI Taxonomy" id="47790"/>
    <lineage>
        <taxon>Eukaryota</taxon>
        <taxon>Viridiplantae</taxon>
        <taxon>Chlorophyta</taxon>
        <taxon>core chlorophytes</taxon>
        <taxon>Chlorophyceae</taxon>
        <taxon>CS clade</taxon>
        <taxon>Chlamydomonadales</taxon>
        <taxon>Tetrabaenaceae</taxon>
        <taxon>Tetrabaena</taxon>
    </lineage>
</organism>
<dbReference type="GO" id="GO:0006310">
    <property type="term" value="P:DNA recombination"/>
    <property type="evidence" value="ECO:0007669"/>
    <property type="project" value="UniProtKB-KW"/>
</dbReference>
<dbReference type="SUPFAM" id="SSF56349">
    <property type="entry name" value="DNA breaking-rejoining enzymes"/>
    <property type="match status" value="1"/>
</dbReference>
<dbReference type="InterPro" id="IPR011010">
    <property type="entry name" value="DNA_brk_join_enz"/>
</dbReference>
<name>A0A2J8A865_9CHLO</name>
<dbReference type="GO" id="GO:0015074">
    <property type="term" value="P:DNA integration"/>
    <property type="evidence" value="ECO:0007669"/>
    <property type="project" value="InterPro"/>
</dbReference>
<accession>A0A2J8A865</accession>
<keyword evidence="3" id="KW-1185">Reference proteome</keyword>
<evidence type="ECO:0008006" key="4">
    <source>
        <dbReference type="Google" id="ProtNLM"/>
    </source>
</evidence>
<comment type="caution">
    <text evidence="2">The sequence shown here is derived from an EMBL/GenBank/DDBJ whole genome shotgun (WGS) entry which is preliminary data.</text>
</comment>
<dbReference type="GO" id="GO:0003677">
    <property type="term" value="F:DNA binding"/>
    <property type="evidence" value="ECO:0007669"/>
    <property type="project" value="InterPro"/>
</dbReference>
<evidence type="ECO:0000313" key="3">
    <source>
        <dbReference type="Proteomes" id="UP000236333"/>
    </source>
</evidence>
<dbReference type="EMBL" id="PGGS01000120">
    <property type="protein sequence ID" value="PNH08663.1"/>
    <property type="molecule type" value="Genomic_DNA"/>
</dbReference>
<proteinExistence type="predicted"/>
<dbReference type="OrthoDB" id="550499at2759"/>
<keyword evidence="1" id="KW-0233">DNA recombination</keyword>
<protein>
    <recommendedName>
        <fullName evidence="4">Tyr recombinase domain-containing protein</fullName>
    </recommendedName>
</protein>
<sequence length="122" mass="13832">MCYTGLLRFDDLSRAPHCLRKVLVKHLVRCGYKVYPAQAAVDGCRVDDEDLGVLMRSYVLARVSELFLEAGMDKRIGLHAFRVAWATKAVNAGTERVVVQKLGRWMPPATFEKHYVKHSVPM</sequence>
<evidence type="ECO:0000313" key="2">
    <source>
        <dbReference type="EMBL" id="PNH08663.1"/>
    </source>
</evidence>
<dbReference type="Proteomes" id="UP000236333">
    <property type="component" value="Unassembled WGS sequence"/>
</dbReference>
<reference evidence="2 3" key="1">
    <citation type="journal article" date="2017" name="Mol. Biol. Evol.">
        <title>The 4-celled Tetrabaena socialis nuclear genome reveals the essential components for genetic control of cell number at the origin of multicellularity in the volvocine lineage.</title>
        <authorList>
            <person name="Featherston J."/>
            <person name="Arakaki Y."/>
            <person name="Hanschen E.R."/>
            <person name="Ferris P.J."/>
            <person name="Michod R.E."/>
            <person name="Olson B.J.S.C."/>
            <person name="Nozaki H."/>
            <person name="Durand P.M."/>
        </authorList>
    </citation>
    <scope>NUCLEOTIDE SEQUENCE [LARGE SCALE GENOMIC DNA]</scope>
    <source>
        <strain evidence="2 3">NIES-571</strain>
    </source>
</reference>
<gene>
    <name evidence="2" type="ORF">TSOC_004756</name>
</gene>
<dbReference type="Gene3D" id="1.10.443.10">
    <property type="entry name" value="Intergrase catalytic core"/>
    <property type="match status" value="1"/>
</dbReference>
<dbReference type="AlphaFoldDB" id="A0A2J8A865"/>